<dbReference type="SUPFAM" id="SSF56281">
    <property type="entry name" value="Metallo-hydrolase/oxidoreductase"/>
    <property type="match status" value="1"/>
</dbReference>
<dbReference type="InterPro" id="IPR052926">
    <property type="entry name" value="Metallo-beta-lactamase_dom"/>
</dbReference>
<dbReference type="KEGG" id="ehn:H9Q80_06440"/>
<keyword evidence="3" id="KW-1185">Reference proteome</keyword>
<proteinExistence type="predicted"/>
<feature type="domain" description="Metallo-beta-lactamase" evidence="1">
    <location>
        <begin position="19"/>
        <end position="241"/>
    </location>
</feature>
<name>A0A7G9GS00_9FIRM</name>
<dbReference type="InterPro" id="IPR041712">
    <property type="entry name" value="DHPS-like_MBL-fold"/>
</dbReference>
<protein>
    <submittedName>
        <fullName evidence="2">MBL fold metallo-hydrolase</fullName>
    </submittedName>
</protein>
<dbReference type="GO" id="GO:0016740">
    <property type="term" value="F:transferase activity"/>
    <property type="evidence" value="ECO:0007669"/>
    <property type="project" value="TreeGrafter"/>
</dbReference>
<dbReference type="PANTHER" id="PTHR13754">
    <property type="entry name" value="METALLO-BETA-LACTAMASE SUPERFAMILY PROTEIN"/>
    <property type="match status" value="1"/>
</dbReference>
<dbReference type="Pfam" id="PF00753">
    <property type="entry name" value="Lactamase_B"/>
    <property type="match status" value="1"/>
</dbReference>
<dbReference type="SMART" id="SM00849">
    <property type="entry name" value="Lactamase_B"/>
    <property type="match status" value="1"/>
</dbReference>
<accession>A0A7G9GS00</accession>
<dbReference type="AlphaFoldDB" id="A0A7G9GS00"/>
<evidence type="ECO:0000313" key="3">
    <source>
        <dbReference type="Proteomes" id="UP000515856"/>
    </source>
</evidence>
<dbReference type="GO" id="GO:0016787">
    <property type="term" value="F:hydrolase activity"/>
    <property type="evidence" value="ECO:0007669"/>
    <property type="project" value="UniProtKB-KW"/>
</dbReference>
<dbReference type="InterPro" id="IPR036866">
    <property type="entry name" value="RibonucZ/Hydroxyglut_hydro"/>
</dbReference>
<sequence>MRIIVLVDNHTHSDLSAQHGLSIYVETQKHRILIDCGQDDTFIKNAELLGIDLKLVDICIITHGHYDHGGGLPYFMEINKTADIYIQEQAKQAFYSGRNDGYHYMGLPETILHSSRITWLSSDFTIDDGMMIIQNTCHLYPEPVLNSSLMVKKQNELEKDPFDHEQSVIIKDDKAVLFGGCAHQGILNILSTAKAIAPDITYVFSGFHLSSNSRGVLENKETMHQLMECLKKEPIAFYTGHCTGEKCCENLEKACPNVHGFYCGFTLEI</sequence>
<keyword evidence="2" id="KW-0378">Hydrolase</keyword>
<evidence type="ECO:0000259" key="1">
    <source>
        <dbReference type="SMART" id="SM00849"/>
    </source>
</evidence>
<dbReference type="EMBL" id="CP060636">
    <property type="protein sequence ID" value="QNM13582.1"/>
    <property type="molecule type" value="Genomic_DNA"/>
</dbReference>
<dbReference type="RefSeq" id="WP_117536317.1">
    <property type="nucleotide sequence ID" value="NZ_CP060636.1"/>
</dbReference>
<dbReference type="PANTHER" id="PTHR13754:SF13">
    <property type="entry name" value="METALLO-BETA-LACTAMASE SUPERFAMILY PROTEIN (AFU_ORTHOLOGUE AFUA_3G07630)"/>
    <property type="match status" value="1"/>
</dbReference>
<dbReference type="Proteomes" id="UP000515856">
    <property type="component" value="Chromosome"/>
</dbReference>
<dbReference type="CDD" id="cd07713">
    <property type="entry name" value="DHPS-like_MBL-fold"/>
    <property type="match status" value="1"/>
</dbReference>
<dbReference type="InterPro" id="IPR001279">
    <property type="entry name" value="Metallo-B-lactamas"/>
</dbReference>
<evidence type="ECO:0000313" key="2">
    <source>
        <dbReference type="EMBL" id="QNM13582.1"/>
    </source>
</evidence>
<dbReference type="Gene3D" id="3.60.15.10">
    <property type="entry name" value="Ribonuclease Z/Hydroxyacylglutathione hydrolase-like"/>
    <property type="match status" value="1"/>
</dbReference>
<organism evidence="2 3">
    <name type="scientific">[Eubacterium] hominis</name>
    <dbReference type="NCBI Taxonomy" id="2764325"/>
    <lineage>
        <taxon>Bacteria</taxon>
        <taxon>Bacillati</taxon>
        <taxon>Bacillota</taxon>
        <taxon>Erysipelotrichia</taxon>
        <taxon>Erysipelotrichales</taxon>
        <taxon>Erysipelotrichaceae</taxon>
        <taxon>Amedibacillus</taxon>
    </lineage>
</organism>
<gene>
    <name evidence="2" type="ORF">H9Q80_06440</name>
</gene>
<reference evidence="2 3" key="1">
    <citation type="submission" date="2020-08" db="EMBL/GenBank/DDBJ databases">
        <authorList>
            <person name="Liu C."/>
            <person name="Sun Q."/>
        </authorList>
    </citation>
    <scope>NUCLEOTIDE SEQUENCE [LARGE SCALE GENOMIC DNA]</scope>
    <source>
        <strain evidence="2 3">NSJ-61</strain>
    </source>
</reference>